<dbReference type="SUPFAM" id="SSF54909">
    <property type="entry name" value="Dimeric alpha+beta barrel"/>
    <property type="match status" value="1"/>
</dbReference>
<gene>
    <name evidence="2" type="ORF">Rumeso_02111</name>
</gene>
<sequence length="80" mass="9091">MSSPCVFVQIRCRPGTTYRVAEAIALKEIHSELYSTSGDWDLLMKLYIPEGADIGHFINEQLLDIPEIERSLTTLTFKAF</sequence>
<dbReference type="RefSeq" id="WP_037283291.1">
    <property type="nucleotide sequence ID" value="NZ_KK088616.1"/>
</dbReference>
<comment type="caution">
    <text evidence="2">The sequence shown here is derived from an EMBL/GenBank/DDBJ whole genome shotgun (WGS) entry which is preliminary data.</text>
</comment>
<name>A0A017HPI5_9RHOB</name>
<protein>
    <submittedName>
        <fullName evidence="2">Transcriptional regulator, AsnC family</fullName>
    </submittedName>
</protein>
<proteinExistence type="predicted"/>
<evidence type="ECO:0000313" key="2">
    <source>
        <dbReference type="EMBL" id="EYD76301.1"/>
    </source>
</evidence>
<keyword evidence="3" id="KW-1185">Reference proteome</keyword>
<dbReference type="EMBL" id="AOSK01000052">
    <property type="protein sequence ID" value="EYD76301.1"/>
    <property type="molecule type" value="Genomic_DNA"/>
</dbReference>
<accession>A0A017HPI5</accession>
<dbReference type="PATRIC" id="fig|442562.3.peg.2083"/>
<dbReference type="Pfam" id="PF01037">
    <property type="entry name" value="AsnC_trans_reg"/>
    <property type="match status" value="1"/>
</dbReference>
<dbReference type="OrthoDB" id="9799041at2"/>
<reference evidence="2 3" key="1">
    <citation type="submission" date="2013-02" db="EMBL/GenBank/DDBJ databases">
        <authorList>
            <person name="Fiebig A."/>
            <person name="Goeker M."/>
            <person name="Klenk H.-P.P."/>
        </authorList>
    </citation>
    <scope>NUCLEOTIDE SEQUENCE [LARGE SCALE GENOMIC DNA]</scope>
    <source>
        <strain evidence="2 3">DSM 19309</strain>
    </source>
</reference>
<organism evidence="2 3">
    <name type="scientific">Rubellimicrobium mesophilum DSM 19309</name>
    <dbReference type="NCBI Taxonomy" id="442562"/>
    <lineage>
        <taxon>Bacteria</taxon>
        <taxon>Pseudomonadati</taxon>
        <taxon>Pseudomonadota</taxon>
        <taxon>Alphaproteobacteria</taxon>
        <taxon>Rhodobacterales</taxon>
        <taxon>Roseobacteraceae</taxon>
        <taxon>Rubellimicrobium</taxon>
    </lineage>
</organism>
<dbReference type="HOGENOM" id="CLU_170329_0_0_5"/>
<dbReference type="InterPro" id="IPR019887">
    <property type="entry name" value="Tscrpt_reg_AsnC/Lrp_C"/>
</dbReference>
<evidence type="ECO:0000259" key="1">
    <source>
        <dbReference type="Pfam" id="PF01037"/>
    </source>
</evidence>
<dbReference type="STRING" id="442562.Rumeso_02111"/>
<evidence type="ECO:0000313" key="3">
    <source>
        <dbReference type="Proteomes" id="UP000019666"/>
    </source>
</evidence>
<feature type="domain" description="Transcription regulator AsnC/Lrp ligand binding" evidence="1">
    <location>
        <begin position="8"/>
        <end position="78"/>
    </location>
</feature>
<dbReference type="Gene3D" id="3.30.70.920">
    <property type="match status" value="1"/>
</dbReference>
<dbReference type="Proteomes" id="UP000019666">
    <property type="component" value="Unassembled WGS sequence"/>
</dbReference>
<dbReference type="AlphaFoldDB" id="A0A017HPI5"/>
<dbReference type="InterPro" id="IPR011008">
    <property type="entry name" value="Dimeric_a/b-barrel"/>
</dbReference>